<evidence type="ECO:0000256" key="1">
    <source>
        <dbReference type="SAM" id="Phobius"/>
    </source>
</evidence>
<dbReference type="RefSeq" id="WP_169058537.1">
    <property type="nucleotide sequence ID" value="NZ_JABCAG010000016.1"/>
</dbReference>
<protein>
    <submittedName>
        <fullName evidence="2">Uncharacterized protein</fullName>
    </submittedName>
</protein>
<keyword evidence="1" id="KW-0812">Transmembrane</keyword>
<dbReference type="EMBL" id="JABCAG010000016">
    <property type="protein sequence ID" value="NMP58237.1"/>
    <property type="molecule type" value="Genomic_DNA"/>
</dbReference>
<organism evidence="2 3">
    <name type="scientific">Enterococcus mundtii</name>
    <dbReference type="NCBI Taxonomy" id="53346"/>
    <lineage>
        <taxon>Bacteria</taxon>
        <taxon>Bacillati</taxon>
        <taxon>Bacillota</taxon>
        <taxon>Bacilli</taxon>
        <taxon>Lactobacillales</taxon>
        <taxon>Enterococcaceae</taxon>
        <taxon>Enterococcus</taxon>
    </lineage>
</organism>
<proteinExistence type="predicted"/>
<dbReference type="AlphaFoldDB" id="A0A848MR69"/>
<feature type="transmembrane region" description="Helical" evidence="1">
    <location>
        <begin position="49"/>
        <end position="67"/>
    </location>
</feature>
<feature type="transmembrane region" description="Helical" evidence="1">
    <location>
        <begin position="73"/>
        <end position="98"/>
    </location>
</feature>
<dbReference type="Proteomes" id="UP000557857">
    <property type="component" value="Unassembled WGS sequence"/>
</dbReference>
<accession>A0A848MR69</accession>
<gene>
    <name evidence="2" type="ORF">HI921_07130</name>
</gene>
<keyword evidence="1" id="KW-1133">Transmembrane helix</keyword>
<name>A0A848MR69_ENTMU</name>
<evidence type="ECO:0000313" key="3">
    <source>
        <dbReference type="Proteomes" id="UP000557857"/>
    </source>
</evidence>
<comment type="caution">
    <text evidence="2">The sequence shown here is derived from an EMBL/GenBank/DDBJ whole genome shotgun (WGS) entry which is preliminary data.</text>
</comment>
<evidence type="ECO:0000313" key="2">
    <source>
        <dbReference type="EMBL" id="NMP58237.1"/>
    </source>
</evidence>
<reference evidence="2 3" key="1">
    <citation type="submission" date="2020-04" db="EMBL/GenBank/DDBJ databases">
        <authorList>
            <person name="Abaymova A."/>
            <person name="Teymurazov M."/>
            <person name="Tazyna O."/>
            <person name="Chatushin Y."/>
            <person name="Svetoch E."/>
            <person name="Pereligyn V."/>
            <person name="Pohylenko V."/>
            <person name="Platonov M."/>
            <person name="Kartsev N."/>
            <person name="Skryabin Y."/>
            <person name="Sizova A."/>
            <person name="Solomentsev V."/>
            <person name="Kislichkina A."/>
            <person name="Bogun A."/>
        </authorList>
    </citation>
    <scope>NUCLEOTIDE SEQUENCE [LARGE SCALE GENOMIC DNA]</scope>
    <source>
        <strain evidence="3">SCPM-O-B-8398 (E28)</strain>
    </source>
</reference>
<keyword evidence="1" id="KW-0472">Membrane</keyword>
<sequence>MKKKKIIPLLKISGNSSIYFDFEKSTPYVQHFKGTYTETAGKSYSKSRTFWTSQVLMVGMVTFGTILDRLLIFPVLVSLLLVWCLGYVLAHVFIGIMITNSLGEKEYRNFSPNEIQGVVSNSRKFWILLFVEFLLTIGILFVSIISIFDHMLKGEDFIELLFGVFSLASLRKIVPPILGIKAGGILKKQIKEGKFHDQ</sequence>
<feature type="transmembrane region" description="Helical" evidence="1">
    <location>
        <begin position="160"/>
        <end position="180"/>
    </location>
</feature>
<feature type="transmembrane region" description="Helical" evidence="1">
    <location>
        <begin position="125"/>
        <end position="148"/>
    </location>
</feature>